<organism evidence="2 3">
    <name type="scientific">Multifurca ochricompacta</name>
    <dbReference type="NCBI Taxonomy" id="376703"/>
    <lineage>
        <taxon>Eukaryota</taxon>
        <taxon>Fungi</taxon>
        <taxon>Dikarya</taxon>
        <taxon>Basidiomycota</taxon>
        <taxon>Agaricomycotina</taxon>
        <taxon>Agaricomycetes</taxon>
        <taxon>Russulales</taxon>
        <taxon>Russulaceae</taxon>
        <taxon>Multifurca</taxon>
    </lineage>
</organism>
<dbReference type="EMBL" id="WTXG01000015">
    <property type="protein sequence ID" value="KAI0301176.1"/>
    <property type="molecule type" value="Genomic_DNA"/>
</dbReference>
<name>A0AAD4QNM7_9AGAM</name>
<dbReference type="AlphaFoldDB" id="A0AAD4QNM7"/>
<gene>
    <name evidence="2" type="ORF">B0F90DRAFT_1628799</name>
</gene>
<accession>A0AAD4QNM7</accession>
<keyword evidence="1" id="KW-0732">Signal</keyword>
<feature type="chain" id="PRO_5041992309" evidence="1">
    <location>
        <begin position="19"/>
        <end position="138"/>
    </location>
</feature>
<evidence type="ECO:0000256" key="1">
    <source>
        <dbReference type="SAM" id="SignalP"/>
    </source>
</evidence>
<evidence type="ECO:0000313" key="2">
    <source>
        <dbReference type="EMBL" id="KAI0301176.1"/>
    </source>
</evidence>
<feature type="signal peptide" evidence="1">
    <location>
        <begin position="1"/>
        <end position="18"/>
    </location>
</feature>
<protein>
    <submittedName>
        <fullName evidence="2">Uncharacterized protein</fullName>
    </submittedName>
</protein>
<comment type="caution">
    <text evidence="2">The sequence shown here is derived from an EMBL/GenBank/DDBJ whole genome shotgun (WGS) entry which is preliminary data.</text>
</comment>
<dbReference type="Proteomes" id="UP001203297">
    <property type="component" value="Unassembled WGS sequence"/>
</dbReference>
<proteinExistence type="predicted"/>
<keyword evidence="3" id="KW-1185">Reference proteome</keyword>
<sequence>MFLLLPAALILFAFGVSAAPGWGPARPSRRDVWVPPIIEPHENTVWCIGCTVTVTWNTSTRPARVTNPKGTLVLGFLRPDGEGVENLDNGHPLAKGFSLEAGEVEFVVPNVVPKDNYIVALIGDSGNISPKFIITDKE</sequence>
<evidence type="ECO:0000313" key="3">
    <source>
        <dbReference type="Proteomes" id="UP001203297"/>
    </source>
</evidence>
<reference evidence="2" key="1">
    <citation type="journal article" date="2022" name="New Phytol.">
        <title>Evolutionary transition to the ectomycorrhizal habit in the genomes of a hyperdiverse lineage of mushroom-forming fungi.</title>
        <authorList>
            <person name="Looney B."/>
            <person name="Miyauchi S."/>
            <person name="Morin E."/>
            <person name="Drula E."/>
            <person name="Courty P.E."/>
            <person name="Kohler A."/>
            <person name="Kuo A."/>
            <person name="LaButti K."/>
            <person name="Pangilinan J."/>
            <person name="Lipzen A."/>
            <person name="Riley R."/>
            <person name="Andreopoulos W."/>
            <person name="He G."/>
            <person name="Johnson J."/>
            <person name="Nolan M."/>
            <person name="Tritt A."/>
            <person name="Barry K.W."/>
            <person name="Grigoriev I.V."/>
            <person name="Nagy L.G."/>
            <person name="Hibbett D."/>
            <person name="Henrissat B."/>
            <person name="Matheny P.B."/>
            <person name="Labbe J."/>
            <person name="Martin F.M."/>
        </authorList>
    </citation>
    <scope>NUCLEOTIDE SEQUENCE</scope>
    <source>
        <strain evidence="2">BPL690</strain>
    </source>
</reference>